<keyword evidence="4" id="KW-0645">Protease</keyword>
<keyword evidence="9" id="KW-1185">Reference proteome</keyword>
<dbReference type="AlphaFoldDB" id="A0A444Y215"/>
<dbReference type="PRINTS" id="PR00724">
    <property type="entry name" value="CRBOXYPTASEC"/>
</dbReference>
<evidence type="ECO:0000256" key="4">
    <source>
        <dbReference type="RuleBase" id="RU361156"/>
    </source>
</evidence>
<dbReference type="PANTHER" id="PTHR11802:SF15">
    <property type="entry name" value="SERINE CARBOXYPEPTIDASE-LIKE 32"/>
    <property type="match status" value="1"/>
</dbReference>
<name>A0A444Y215_ARAHY</name>
<evidence type="ECO:0000313" key="8">
    <source>
        <dbReference type="EMBL" id="RYQ95916.1"/>
    </source>
</evidence>
<dbReference type="Pfam" id="PF00450">
    <property type="entry name" value="Peptidase_S10"/>
    <property type="match status" value="1"/>
</dbReference>
<organism evidence="8 9">
    <name type="scientific">Arachis hypogaea</name>
    <name type="common">Peanut</name>
    <dbReference type="NCBI Taxonomy" id="3818"/>
    <lineage>
        <taxon>Eukaryota</taxon>
        <taxon>Viridiplantae</taxon>
        <taxon>Streptophyta</taxon>
        <taxon>Embryophyta</taxon>
        <taxon>Tracheophyta</taxon>
        <taxon>Spermatophyta</taxon>
        <taxon>Magnoliopsida</taxon>
        <taxon>eudicotyledons</taxon>
        <taxon>Gunneridae</taxon>
        <taxon>Pentapetalae</taxon>
        <taxon>rosids</taxon>
        <taxon>fabids</taxon>
        <taxon>Fabales</taxon>
        <taxon>Fabaceae</taxon>
        <taxon>Papilionoideae</taxon>
        <taxon>50 kb inversion clade</taxon>
        <taxon>dalbergioids sensu lato</taxon>
        <taxon>Dalbergieae</taxon>
        <taxon>Pterocarpus clade</taxon>
        <taxon>Arachis</taxon>
    </lineage>
</organism>
<sequence>MESQSHREAESRASSSSTPEKIRQPPPERRALSSSSSPPPDSRAASSSLPPNPLSLLFILVVVMSLPITVHVSSMPEHMPLQIHGGRLGYDEEYCGSCYGADGNCCNSYEEVQEAYNKKEWALSENLDLFDQCQREGYVQRVKDEEGEGCNIHGSLQINKVAGDFHFSIGKSILSHSTSSFLVDLLALRDNNHLEKVFLTIQPSADYRTFWSSFMGLTNTGLPGQPAVDFEHYAGYVTVNETNGRALFYWFFEAITNPDDKPLVLWLNGDRPGCSSVGYGATQEIGPFLVDSDGQGLKFNNLSWNQEANILFLESPVGVGFSYSNTSSDYDQLGDQKTANDAYTFLHNWFLKFPSYRTRTFYIAGESYAGIYSIYSFILASYMNCDLKQELNKLRKRFELTEAENVYLNKSIERIDKEFHEAKDTSFHLSHQIENSENLVKKKEAELLAMEKRIKASETLNTEFCRAIEELKMEQEESRRIKEDMDRKV</sequence>
<dbReference type="EC" id="3.4.16.-" evidence="4"/>
<keyword evidence="5" id="KW-0175">Coiled coil</keyword>
<keyword evidence="4" id="KW-0121">Carboxypeptidase</keyword>
<protein>
    <recommendedName>
        <fullName evidence="4">Carboxypeptidase</fullName>
        <ecNumber evidence="4">3.4.16.-</ecNumber>
    </recommendedName>
</protein>
<feature type="compositionally biased region" description="Basic and acidic residues" evidence="6">
    <location>
        <begin position="20"/>
        <end position="31"/>
    </location>
</feature>
<keyword evidence="4" id="KW-0378">Hydrolase</keyword>
<evidence type="ECO:0000313" key="9">
    <source>
        <dbReference type="Proteomes" id="UP000289738"/>
    </source>
</evidence>
<evidence type="ECO:0000256" key="2">
    <source>
        <dbReference type="ARBA" id="ARBA00009431"/>
    </source>
</evidence>
<feature type="compositionally biased region" description="Low complexity" evidence="6">
    <location>
        <begin position="32"/>
        <end position="48"/>
    </location>
</feature>
<evidence type="ECO:0000256" key="3">
    <source>
        <dbReference type="ARBA" id="ARBA00022525"/>
    </source>
</evidence>
<dbReference type="GO" id="GO:0004185">
    <property type="term" value="F:serine-type carboxypeptidase activity"/>
    <property type="evidence" value="ECO:0007669"/>
    <property type="project" value="UniProtKB-UniRule"/>
</dbReference>
<accession>A0A444Y215</accession>
<proteinExistence type="inferred from homology"/>
<feature type="coiled-coil region" evidence="5">
    <location>
        <begin position="433"/>
        <end position="488"/>
    </location>
</feature>
<keyword evidence="3" id="KW-0964">Secreted</keyword>
<dbReference type="Gene3D" id="3.40.50.1820">
    <property type="entry name" value="alpha/beta hydrolase"/>
    <property type="match status" value="1"/>
</dbReference>
<dbReference type="GO" id="GO:0005576">
    <property type="term" value="C:extracellular region"/>
    <property type="evidence" value="ECO:0007669"/>
    <property type="project" value="UniProtKB-SubCell"/>
</dbReference>
<feature type="compositionally biased region" description="Basic and acidic residues" evidence="6">
    <location>
        <begin position="1"/>
        <end position="11"/>
    </location>
</feature>
<dbReference type="SUPFAM" id="SSF53474">
    <property type="entry name" value="alpha/beta-Hydrolases"/>
    <property type="match status" value="1"/>
</dbReference>
<comment type="caution">
    <text evidence="8">The sequence shown here is derived from an EMBL/GenBank/DDBJ whole genome shotgun (WGS) entry which is preliminary data.</text>
</comment>
<evidence type="ECO:0000256" key="1">
    <source>
        <dbReference type="ARBA" id="ARBA00004613"/>
    </source>
</evidence>
<evidence type="ECO:0000256" key="6">
    <source>
        <dbReference type="SAM" id="MobiDB-lite"/>
    </source>
</evidence>
<gene>
    <name evidence="8" type="ORF">Ahy_B08g091302</name>
</gene>
<dbReference type="InterPro" id="IPR012936">
    <property type="entry name" value="Erv_C"/>
</dbReference>
<dbReference type="Pfam" id="PF07970">
    <property type="entry name" value="COPIIcoated_ERV"/>
    <property type="match status" value="1"/>
</dbReference>
<feature type="domain" description="Endoplasmic reticulum vesicle transporter C-terminal" evidence="7">
    <location>
        <begin position="98"/>
        <end position="178"/>
    </location>
</feature>
<dbReference type="PROSITE" id="PS00131">
    <property type="entry name" value="CARBOXYPEPT_SER_SER"/>
    <property type="match status" value="1"/>
</dbReference>
<dbReference type="Proteomes" id="UP000289738">
    <property type="component" value="Chromosome B08"/>
</dbReference>
<dbReference type="InterPro" id="IPR018202">
    <property type="entry name" value="Ser_caboxypep_ser_AS"/>
</dbReference>
<dbReference type="GO" id="GO:0005773">
    <property type="term" value="C:vacuole"/>
    <property type="evidence" value="ECO:0007669"/>
    <property type="project" value="TreeGrafter"/>
</dbReference>
<comment type="subcellular location">
    <subcellularLocation>
        <location evidence="1">Secreted</location>
    </subcellularLocation>
</comment>
<dbReference type="EMBL" id="SDMP01000018">
    <property type="protein sequence ID" value="RYQ95916.1"/>
    <property type="molecule type" value="Genomic_DNA"/>
</dbReference>
<comment type="similarity">
    <text evidence="2 4">Belongs to the peptidase S10 family.</text>
</comment>
<dbReference type="InterPro" id="IPR029058">
    <property type="entry name" value="AB_hydrolase_fold"/>
</dbReference>
<feature type="region of interest" description="Disordered" evidence="6">
    <location>
        <begin position="1"/>
        <end position="48"/>
    </location>
</feature>
<evidence type="ECO:0000256" key="5">
    <source>
        <dbReference type="SAM" id="Coils"/>
    </source>
</evidence>
<dbReference type="InterPro" id="IPR001563">
    <property type="entry name" value="Peptidase_S10"/>
</dbReference>
<reference evidence="8 9" key="1">
    <citation type="submission" date="2019-01" db="EMBL/GenBank/DDBJ databases">
        <title>Sequencing of cultivated peanut Arachis hypogaea provides insights into genome evolution and oil improvement.</title>
        <authorList>
            <person name="Chen X."/>
        </authorList>
    </citation>
    <scope>NUCLEOTIDE SEQUENCE [LARGE SCALE GENOMIC DNA]</scope>
    <source>
        <strain evidence="9">cv. Fuhuasheng</strain>
        <tissue evidence="8">Leaves</tissue>
    </source>
</reference>
<evidence type="ECO:0000259" key="7">
    <source>
        <dbReference type="Pfam" id="PF07970"/>
    </source>
</evidence>
<dbReference type="GO" id="GO:0006508">
    <property type="term" value="P:proteolysis"/>
    <property type="evidence" value="ECO:0007669"/>
    <property type="project" value="UniProtKB-KW"/>
</dbReference>
<dbReference type="PANTHER" id="PTHR11802">
    <property type="entry name" value="SERINE PROTEASE FAMILY S10 SERINE CARBOXYPEPTIDASE"/>
    <property type="match status" value="1"/>
</dbReference>